<feature type="coiled-coil region" evidence="1">
    <location>
        <begin position="119"/>
        <end position="164"/>
    </location>
</feature>
<dbReference type="PANTHER" id="PTHR33431">
    <property type="entry name" value="ENABLED-LIKE PROTEIN (DUF1635)"/>
    <property type="match status" value="1"/>
</dbReference>
<dbReference type="Proteomes" id="UP000729402">
    <property type="component" value="Unassembled WGS sequence"/>
</dbReference>
<organism evidence="3 4">
    <name type="scientific">Zizania palustris</name>
    <name type="common">Northern wild rice</name>
    <dbReference type="NCBI Taxonomy" id="103762"/>
    <lineage>
        <taxon>Eukaryota</taxon>
        <taxon>Viridiplantae</taxon>
        <taxon>Streptophyta</taxon>
        <taxon>Embryophyta</taxon>
        <taxon>Tracheophyta</taxon>
        <taxon>Spermatophyta</taxon>
        <taxon>Magnoliopsida</taxon>
        <taxon>Liliopsida</taxon>
        <taxon>Poales</taxon>
        <taxon>Poaceae</taxon>
        <taxon>BOP clade</taxon>
        <taxon>Oryzoideae</taxon>
        <taxon>Oryzeae</taxon>
        <taxon>Zizaniinae</taxon>
        <taxon>Zizania</taxon>
    </lineage>
</organism>
<dbReference type="InterPro" id="IPR012862">
    <property type="entry name" value="DUF1635"/>
</dbReference>
<sequence>MMKQQNAKENNKKCMKRCSIYTLPQHNTKITTSQFSHKISSPHHLFPSKPKTQTTRTRSAGRMEEHGGGCHPLLHGGHHHHHLQPPSLAYTWEQQVAPFDHVGGGGGAEHQLGCGFSTASELRQALLRALAELDAARAAHQAELRRMESEASRLAALVASAAAERDELRRHCHSLLLLLHHQSQAPAAPPPQNLPAPQASTTIAHAGILGVGGCAAAAADELSLDGADEAELEMALARRLPEKGRLVEAVVSAGPLLQTLLLAGPLPRWRHPPPSAPADIPPFNPGRPSPSKPDAAEASAGNNSFSSASATSSSPESNCSGGGGYAPLAPPLPYHMNPFCM</sequence>
<dbReference type="EMBL" id="JAAALK010002060">
    <property type="protein sequence ID" value="KAG8037263.1"/>
    <property type="molecule type" value="Genomic_DNA"/>
</dbReference>
<dbReference type="PANTHER" id="PTHR33431:SF3">
    <property type="entry name" value="ENABLED-LIKE PROTEIN (DUF1635)"/>
    <property type="match status" value="1"/>
</dbReference>
<dbReference type="Pfam" id="PF07795">
    <property type="entry name" value="DUF1635"/>
    <property type="match status" value="1"/>
</dbReference>
<feature type="region of interest" description="Disordered" evidence="2">
    <location>
        <begin position="272"/>
        <end position="321"/>
    </location>
</feature>
<gene>
    <name evidence="3" type="ORF">GUJ93_ZPchr0023g33386</name>
</gene>
<dbReference type="AlphaFoldDB" id="A0A8J5V9G4"/>
<feature type="compositionally biased region" description="Pro residues" evidence="2">
    <location>
        <begin position="272"/>
        <end position="291"/>
    </location>
</feature>
<evidence type="ECO:0000313" key="4">
    <source>
        <dbReference type="Proteomes" id="UP000729402"/>
    </source>
</evidence>
<comment type="caution">
    <text evidence="3">The sequence shown here is derived from an EMBL/GenBank/DDBJ whole genome shotgun (WGS) entry which is preliminary data.</text>
</comment>
<feature type="region of interest" description="Disordered" evidence="2">
    <location>
        <begin position="39"/>
        <end position="64"/>
    </location>
</feature>
<proteinExistence type="predicted"/>
<evidence type="ECO:0000256" key="2">
    <source>
        <dbReference type="SAM" id="MobiDB-lite"/>
    </source>
</evidence>
<protein>
    <submittedName>
        <fullName evidence="3">Uncharacterized protein</fullName>
    </submittedName>
</protein>
<evidence type="ECO:0000256" key="1">
    <source>
        <dbReference type="SAM" id="Coils"/>
    </source>
</evidence>
<keyword evidence="4" id="KW-1185">Reference proteome</keyword>
<evidence type="ECO:0000313" key="3">
    <source>
        <dbReference type="EMBL" id="KAG8037263.1"/>
    </source>
</evidence>
<feature type="compositionally biased region" description="Low complexity" evidence="2">
    <location>
        <begin position="296"/>
        <end position="319"/>
    </location>
</feature>
<reference evidence="3" key="1">
    <citation type="journal article" date="2021" name="bioRxiv">
        <title>Whole Genome Assembly and Annotation of Northern Wild Rice, Zizania palustris L., Supports a Whole Genome Duplication in the Zizania Genus.</title>
        <authorList>
            <person name="Haas M."/>
            <person name="Kono T."/>
            <person name="Macchietto M."/>
            <person name="Millas R."/>
            <person name="McGilp L."/>
            <person name="Shao M."/>
            <person name="Duquette J."/>
            <person name="Hirsch C.N."/>
            <person name="Kimball J."/>
        </authorList>
    </citation>
    <scope>NUCLEOTIDE SEQUENCE</scope>
    <source>
        <tissue evidence="3">Fresh leaf tissue</tissue>
    </source>
</reference>
<reference evidence="3" key="2">
    <citation type="submission" date="2021-02" db="EMBL/GenBank/DDBJ databases">
        <authorList>
            <person name="Kimball J.A."/>
            <person name="Haas M.W."/>
            <person name="Macchietto M."/>
            <person name="Kono T."/>
            <person name="Duquette J."/>
            <person name="Shao M."/>
        </authorList>
    </citation>
    <scope>NUCLEOTIDE SEQUENCE</scope>
    <source>
        <tissue evidence="3">Fresh leaf tissue</tissue>
    </source>
</reference>
<accession>A0A8J5V9G4</accession>
<keyword evidence="1" id="KW-0175">Coiled coil</keyword>
<name>A0A8J5V9G4_ZIZPA</name>